<feature type="chain" id="PRO_5020233246" description="Outer membrane protein with beta-barrel domain" evidence="1">
    <location>
        <begin position="22"/>
        <end position="230"/>
    </location>
</feature>
<evidence type="ECO:0000313" key="3">
    <source>
        <dbReference type="Proteomes" id="UP000292423"/>
    </source>
</evidence>
<proteinExistence type="predicted"/>
<gene>
    <name evidence="2" type="ORF">EV700_2163</name>
</gene>
<dbReference type="Gene3D" id="2.40.160.170">
    <property type="match status" value="1"/>
</dbReference>
<dbReference type="AlphaFoldDB" id="A0A4Q7Z5P3"/>
<evidence type="ECO:0000256" key="1">
    <source>
        <dbReference type="SAM" id="SignalP"/>
    </source>
</evidence>
<name>A0A4Q7Z5P3_9GAMM</name>
<feature type="signal peptide" evidence="1">
    <location>
        <begin position="1"/>
        <end position="21"/>
    </location>
</feature>
<reference evidence="2 3" key="1">
    <citation type="submission" date="2019-02" db="EMBL/GenBank/DDBJ databases">
        <title>Genomic Encyclopedia of Type Strains, Phase IV (KMG-IV): sequencing the most valuable type-strain genomes for metagenomic binning, comparative biology and taxonomic classification.</title>
        <authorList>
            <person name="Goeker M."/>
        </authorList>
    </citation>
    <scope>NUCLEOTIDE SEQUENCE [LARGE SCALE GENOMIC DNA]</scope>
    <source>
        <strain evidence="2 3">DSM 105135</strain>
    </source>
</reference>
<keyword evidence="3" id="KW-1185">Reference proteome</keyword>
<evidence type="ECO:0008006" key="4">
    <source>
        <dbReference type="Google" id="ProtNLM"/>
    </source>
</evidence>
<sequence>MKNNKLLGILTLTFLAANAQAFDVGVGVKGGTLGLGAEATFKVSERFNVRASVNHFSRSDTFDESGVSYDGDATLSTYGLTADWHPFKGSFRISAGVMNNGNEFKMVASCKQSCDVDGNQYQSNALDPGKINAMVDFKSMAPYAGIGWGNAMSGGKWYFGADIGVLFQGTPQASLTATGKFDKTSGIPGTVSASDPTFQAQLKKEEASLQDDMNNFDMYPVINFNLGYRF</sequence>
<keyword evidence="1" id="KW-0732">Signal</keyword>
<dbReference type="EMBL" id="SHKX01000012">
    <property type="protein sequence ID" value="RZU45344.1"/>
    <property type="molecule type" value="Genomic_DNA"/>
</dbReference>
<dbReference type="RefSeq" id="WP_130413578.1">
    <property type="nucleotide sequence ID" value="NZ_SHKX01000012.1"/>
</dbReference>
<organism evidence="2 3">
    <name type="scientific">Fluviicoccus keumensis</name>
    <dbReference type="NCBI Taxonomy" id="1435465"/>
    <lineage>
        <taxon>Bacteria</taxon>
        <taxon>Pseudomonadati</taxon>
        <taxon>Pseudomonadota</taxon>
        <taxon>Gammaproteobacteria</taxon>
        <taxon>Moraxellales</taxon>
        <taxon>Moraxellaceae</taxon>
        <taxon>Fluviicoccus</taxon>
    </lineage>
</organism>
<dbReference type="OrthoDB" id="7061880at2"/>
<accession>A0A4Q7Z5P3</accession>
<protein>
    <recommendedName>
        <fullName evidence="4">Outer membrane protein with beta-barrel domain</fullName>
    </recommendedName>
</protein>
<dbReference type="Proteomes" id="UP000292423">
    <property type="component" value="Unassembled WGS sequence"/>
</dbReference>
<comment type="caution">
    <text evidence="2">The sequence shown here is derived from an EMBL/GenBank/DDBJ whole genome shotgun (WGS) entry which is preliminary data.</text>
</comment>
<evidence type="ECO:0000313" key="2">
    <source>
        <dbReference type="EMBL" id="RZU45344.1"/>
    </source>
</evidence>